<comment type="caution">
    <text evidence="10">The sequence shown here is derived from an EMBL/GenBank/DDBJ whole genome shotgun (WGS) entry which is preliminary data.</text>
</comment>
<evidence type="ECO:0000256" key="4">
    <source>
        <dbReference type="ARBA" id="ARBA00022692"/>
    </source>
</evidence>
<evidence type="ECO:0000256" key="1">
    <source>
        <dbReference type="ARBA" id="ARBA00004479"/>
    </source>
</evidence>
<evidence type="ECO:0000256" key="8">
    <source>
        <dbReference type="SAM" id="Phobius"/>
    </source>
</evidence>
<evidence type="ECO:0000313" key="11">
    <source>
        <dbReference type="Proteomes" id="UP000502823"/>
    </source>
</evidence>
<keyword evidence="4 8" id="KW-0812">Transmembrane</keyword>
<protein>
    <recommendedName>
        <fullName evidence="9">GOLD domain-containing protein</fullName>
    </recommendedName>
</protein>
<keyword evidence="7 8" id="KW-0472">Membrane</keyword>
<reference evidence="11" key="1">
    <citation type="submission" date="2020-01" db="EMBL/GenBank/DDBJ databases">
        <title>Draft genome sequence of the Termite Coptotermes fromosanus.</title>
        <authorList>
            <person name="Itakura S."/>
            <person name="Yosikawa Y."/>
            <person name="Umezawa K."/>
        </authorList>
    </citation>
    <scope>NUCLEOTIDE SEQUENCE [LARGE SCALE GENOMIC DNA]</scope>
</reference>
<evidence type="ECO:0000256" key="7">
    <source>
        <dbReference type="ARBA" id="ARBA00023136"/>
    </source>
</evidence>
<dbReference type="PANTHER" id="PTHR22811">
    <property type="entry name" value="TRANSMEMBRANE EMP24 DOMAIN-CONTAINING PROTEIN"/>
    <property type="match status" value="1"/>
</dbReference>
<keyword evidence="3" id="KW-0217">Developmental protein</keyword>
<dbReference type="InterPro" id="IPR015720">
    <property type="entry name" value="Emp24-like"/>
</dbReference>
<keyword evidence="5" id="KW-0732">Signal</keyword>
<accession>A0A6L2PXM6</accession>
<keyword evidence="11" id="KW-1185">Reference proteome</keyword>
<dbReference type="GO" id="GO:0016020">
    <property type="term" value="C:membrane"/>
    <property type="evidence" value="ECO:0007669"/>
    <property type="project" value="UniProtKB-SubCell"/>
</dbReference>
<feature type="transmembrane region" description="Helical" evidence="8">
    <location>
        <begin position="44"/>
        <end position="63"/>
    </location>
</feature>
<gene>
    <name evidence="10" type="ORF">Cfor_11188</name>
</gene>
<comment type="similarity">
    <text evidence="2">Belongs to the EMP24/GP25L family.</text>
</comment>
<evidence type="ECO:0000256" key="5">
    <source>
        <dbReference type="ARBA" id="ARBA00022729"/>
    </source>
</evidence>
<evidence type="ECO:0000313" key="10">
    <source>
        <dbReference type="EMBL" id="GFG37381.1"/>
    </source>
</evidence>
<proteinExistence type="inferred from homology"/>
<dbReference type="InParanoid" id="A0A6L2PXM6"/>
<evidence type="ECO:0000256" key="3">
    <source>
        <dbReference type="ARBA" id="ARBA00022473"/>
    </source>
</evidence>
<dbReference type="InterPro" id="IPR009038">
    <property type="entry name" value="GOLD_dom"/>
</dbReference>
<organism evidence="10 11">
    <name type="scientific">Coptotermes formosanus</name>
    <name type="common">Formosan subterranean termite</name>
    <dbReference type="NCBI Taxonomy" id="36987"/>
    <lineage>
        <taxon>Eukaryota</taxon>
        <taxon>Metazoa</taxon>
        <taxon>Ecdysozoa</taxon>
        <taxon>Arthropoda</taxon>
        <taxon>Hexapoda</taxon>
        <taxon>Insecta</taxon>
        <taxon>Pterygota</taxon>
        <taxon>Neoptera</taxon>
        <taxon>Polyneoptera</taxon>
        <taxon>Dictyoptera</taxon>
        <taxon>Blattodea</taxon>
        <taxon>Blattoidea</taxon>
        <taxon>Termitoidae</taxon>
        <taxon>Rhinotermitidae</taxon>
        <taxon>Coptotermes</taxon>
    </lineage>
</organism>
<evidence type="ECO:0000259" key="9">
    <source>
        <dbReference type="Pfam" id="PF01105"/>
    </source>
</evidence>
<dbReference type="Proteomes" id="UP000502823">
    <property type="component" value="Unassembled WGS sequence"/>
</dbReference>
<feature type="domain" description="GOLD" evidence="9">
    <location>
        <begin position="6"/>
        <end position="64"/>
    </location>
</feature>
<name>A0A6L2PXM6_COPFO</name>
<evidence type="ECO:0000256" key="6">
    <source>
        <dbReference type="ARBA" id="ARBA00022989"/>
    </source>
</evidence>
<comment type="subcellular location">
    <subcellularLocation>
        <location evidence="1">Membrane</location>
        <topology evidence="1">Single-pass type I membrane protein</topology>
    </subcellularLocation>
</comment>
<dbReference type="Pfam" id="PF01105">
    <property type="entry name" value="EMP24_GP25L"/>
    <property type="match status" value="1"/>
</dbReference>
<keyword evidence="6 8" id="KW-1133">Transmembrane helix</keyword>
<sequence length="70" mass="8208">MFPYQQDAVNRVRTHLIKVRHIQDTLRAFEARDRNVAESNYVRVNYWSIIQIAVMLLVGLIQVRRAGLAL</sequence>
<evidence type="ECO:0000256" key="2">
    <source>
        <dbReference type="ARBA" id="ARBA00007104"/>
    </source>
</evidence>
<dbReference type="OrthoDB" id="5976732at2759"/>
<dbReference type="EMBL" id="BLKM01000692">
    <property type="protein sequence ID" value="GFG37381.1"/>
    <property type="molecule type" value="Genomic_DNA"/>
</dbReference>
<dbReference type="AlphaFoldDB" id="A0A6L2PXM6"/>